<dbReference type="PROSITE" id="PS51257">
    <property type="entry name" value="PROKAR_LIPOPROTEIN"/>
    <property type="match status" value="1"/>
</dbReference>
<accession>A0A1H7VRE1</accession>
<dbReference type="STRING" id="407022.SAMN05661044_04313"/>
<reference evidence="2" key="1">
    <citation type="submission" date="2016-10" db="EMBL/GenBank/DDBJ databases">
        <authorList>
            <person name="Varghese N."/>
            <person name="Submissions S."/>
        </authorList>
    </citation>
    <scope>NUCLEOTIDE SEQUENCE [LARGE SCALE GENOMIC DNA]</scope>
    <source>
        <strain evidence="2">DSM 18733</strain>
    </source>
</reference>
<dbReference type="OrthoDB" id="785205at2"/>
<evidence type="ECO:0000313" key="2">
    <source>
        <dbReference type="Proteomes" id="UP000199421"/>
    </source>
</evidence>
<name>A0A1H7VRE1_OLID1</name>
<dbReference type="AlphaFoldDB" id="A0A1H7VRE1"/>
<gene>
    <name evidence="1" type="ORF">SAMN05661044_04313</name>
</gene>
<evidence type="ECO:0008006" key="3">
    <source>
        <dbReference type="Google" id="ProtNLM"/>
    </source>
</evidence>
<dbReference type="EMBL" id="FOAF01000007">
    <property type="protein sequence ID" value="SEM11892.1"/>
    <property type="molecule type" value="Genomic_DNA"/>
</dbReference>
<keyword evidence="2" id="KW-1185">Reference proteome</keyword>
<dbReference type="Proteomes" id="UP000199421">
    <property type="component" value="Unassembled WGS sequence"/>
</dbReference>
<evidence type="ECO:0000313" key="1">
    <source>
        <dbReference type="EMBL" id="SEM11892.1"/>
    </source>
</evidence>
<organism evidence="1 2">
    <name type="scientific">Olivibacter domesticus</name>
    <name type="common">Pseudosphingobacterium domesticum</name>
    <dbReference type="NCBI Taxonomy" id="407022"/>
    <lineage>
        <taxon>Bacteria</taxon>
        <taxon>Pseudomonadati</taxon>
        <taxon>Bacteroidota</taxon>
        <taxon>Sphingobacteriia</taxon>
        <taxon>Sphingobacteriales</taxon>
        <taxon>Sphingobacteriaceae</taxon>
        <taxon>Olivibacter</taxon>
    </lineage>
</organism>
<dbReference type="RefSeq" id="WP_093328767.1">
    <property type="nucleotide sequence ID" value="NZ_FOAF01000007.1"/>
</dbReference>
<sequence length="495" mass="55753">MKKPTLNLFYLLFLFFLFVGCEKTAPIPAPEENSDELKTVIFKLTGFSSEIRPLSSKMATAKNGAKSNVAFNQVRSLYFWSFNESNLIPEVAIHPDNASIMLEPGNTALTYPTGYKHDMFPEGQCVSMRGVKRIIFKMPMKNVSALSKIDFDAASSNTGPKNFKIYCSVNEGSDFTLISEDNQFTNMSQQSRNHFEFDLSTIITNEHEHLWIMIEPFGGERGTVGDYNEATGLLRLDNFDISGIYNADGSEETVLNKINYYIFKKEDNTLALEGDLAFEADHQISPLSLKLPVGSYYASFVSNSSKKNLLLSKSPAAAKDFYVANHFDNDQASIFGTQITDITVSESNSPIDVALNRYFSNVKFEFTDPADLSFINKIVINRMHENFIYTPYGNPSSLPVSDASMITFVQPFKEETKSITFNQFIGDVNQPVDLTYNILVYGEGDELLRDFTVNNAVKNNVQLLFKGELLKDIDKSGDFIIEWNEQWDDTVNGEF</sequence>
<protein>
    <recommendedName>
        <fullName evidence="3">Lipoprotein</fullName>
    </recommendedName>
</protein>
<proteinExistence type="predicted"/>